<reference evidence="1 2" key="1">
    <citation type="submission" date="2022-05" db="EMBL/GenBank/DDBJ databases">
        <authorList>
            <consortium name="Genoscope - CEA"/>
            <person name="William W."/>
        </authorList>
    </citation>
    <scope>NUCLEOTIDE SEQUENCE [LARGE SCALE GENOMIC DNA]</scope>
</reference>
<protein>
    <recommendedName>
        <fullName evidence="3">Apple domain-containing protein</fullName>
    </recommendedName>
</protein>
<dbReference type="EMBL" id="CALNXI010001970">
    <property type="protein sequence ID" value="CAH3180635.1"/>
    <property type="molecule type" value="Genomic_DNA"/>
</dbReference>
<sequence length="79" mass="8969">MDSCTTLMMKTIKREMRFVFIILGTAGDSLTWHHNMSFSEGHVFSNHSVELNLDCQDQCALARECVSYNIGPKINNKMA</sequence>
<evidence type="ECO:0000313" key="2">
    <source>
        <dbReference type="Proteomes" id="UP001159427"/>
    </source>
</evidence>
<evidence type="ECO:0008006" key="3">
    <source>
        <dbReference type="Google" id="ProtNLM"/>
    </source>
</evidence>
<comment type="caution">
    <text evidence="1">The sequence shown here is derived from an EMBL/GenBank/DDBJ whole genome shotgun (WGS) entry which is preliminary data.</text>
</comment>
<organism evidence="1 2">
    <name type="scientific">Porites evermanni</name>
    <dbReference type="NCBI Taxonomy" id="104178"/>
    <lineage>
        <taxon>Eukaryota</taxon>
        <taxon>Metazoa</taxon>
        <taxon>Cnidaria</taxon>
        <taxon>Anthozoa</taxon>
        <taxon>Hexacorallia</taxon>
        <taxon>Scleractinia</taxon>
        <taxon>Fungiina</taxon>
        <taxon>Poritidae</taxon>
        <taxon>Porites</taxon>
    </lineage>
</organism>
<dbReference type="Proteomes" id="UP001159427">
    <property type="component" value="Unassembled WGS sequence"/>
</dbReference>
<accession>A0ABN8RMN9</accession>
<proteinExistence type="predicted"/>
<gene>
    <name evidence="1" type="ORF">PEVE_00013042</name>
</gene>
<evidence type="ECO:0000313" key="1">
    <source>
        <dbReference type="EMBL" id="CAH3180635.1"/>
    </source>
</evidence>
<keyword evidence="2" id="KW-1185">Reference proteome</keyword>
<name>A0ABN8RMN9_9CNID</name>